<dbReference type="Gene3D" id="3.90.79.10">
    <property type="entry name" value="Nucleoside Triphosphate Pyrophosphohydrolase"/>
    <property type="match status" value="1"/>
</dbReference>
<evidence type="ECO:0000256" key="1">
    <source>
        <dbReference type="ARBA" id="ARBA00022801"/>
    </source>
</evidence>
<comment type="caution">
    <text evidence="3">The sequence shown here is derived from an EMBL/GenBank/DDBJ whole genome shotgun (WGS) entry which is preliminary data.</text>
</comment>
<sequence>MDELVDILDAHGSPTGRTCLKSVAHKRGYWHPCIHVWLYTKRGEVVIQKRVADKDTFPDLWDVSVAGHIGAGEVPLLAAQRELFEELGVDVKTGALEFIGNHTTDHMHNAMLIDREYHHVYITELTIPLSHLKLQAEEVSQIKLIAVDSLKKDLLDDRLNKKYVPYTKEYITMVCQAIKERVDVA</sequence>
<evidence type="ECO:0000313" key="3">
    <source>
        <dbReference type="EMBL" id="GAA3552843.1"/>
    </source>
</evidence>
<protein>
    <submittedName>
        <fullName evidence="3">NUDIX domain-containing protein</fullName>
    </submittedName>
</protein>
<dbReference type="EMBL" id="BAABCY010000004">
    <property type="protein sequence ID" value="GAA3552843.1"/>
    <property type="molecule type" value="Genomic_DNA"/>
</dbReference>
<dbReference type="PROSITE" id="PS00893">
    <property type="entry name" value="NUDIX_BOX"/>
    <property type="match status" value="1"/>
</dbReference>
<dbReference type="InterPro" id="IPR000086">
    <property type="entry name" value="NUDIX_hydrolase_dom"/>
</dbReference>
<gene>
    <name evidence="3" type="ORF">GCM10022395_00480</name>
</gene>
<evidence type="ECO:0000259" key="2">
    <source>
        <dbReference type="PROSITE" id="PS51462"/>
    </source>
</evidence>
<dbReference type="Proteomes" id="UP001500954">
    <property type="component" value="Unassembled WGS sequence"/>
</dbReference>
<dbReference type="InterPro" id="IPR015797">
    <property type="entry name" value="NUDIX_hydrolase-like_dom_sf"/>
</dbReference>
<keyword evidence="4" id="KW-1185">Reference proteome</keyword>
<dbReference type="CDD" id="cd04692">
    <property type="entry name" value="NUDIX_Hydrolase"/>
    <property type="match status" value="1"/>
</dbReference>
<dbReference type="SUPFAM" id="SSF55811">
    <property type="entry name" value="Nudix"/>
    <property type="match status" value="1"/>
</dbReference>
<accession>A0ABP6WM25</accession>
<dbReference type="Pfam" id="PF00293">
    <property type="entry name" value="NUDIX"/>
    <property type="match status" value="1"/>
</dbReference>
<organism evidence="3 4">
    <name type="scientific">Snuella lapsa</name>
    <dbReference type="NCBI Taxonomy" id="870481"/>
    <lineage>
        <taxon>Bacteria</taxon>
        <taxon>Pseudomonadati</taxon>
        <taxon>Bacteroidota</taxon>
        <taxon>Flavobacteriia</taxon>
        <taxon>Flavobacteriales</taxon>
        <taxon>Flavobacteriaceae</taxon>
        <taxon>Snuella</taxon>
    </lineage>
</organism>
<dbReference type="PANTHER" id="PTHR10885">
    <property type="entry name" value="ISOPENTENYL-DIPHOSPHATE DELTA-ISOMERASE"/>
    <property type="match status" value="1"/>
</dbReference>
<feature type="domain" description="Nudix hydrolase" evidence="2">
    <location>
        <begin position="29"/>
        <end position="169"/>
    </location>
</feature>
<dbReference type="InterPro" id="IPR020084">
    <property type="entry name" value="NUDIX_hydrolase_CS"/>
</dbReference>
<reference evidence="4" key="1">
    <citation type="journal article" date="2019" name="Int. J. Syst. Evol. Microbiol.">
        <title>The Global Catalogue of Microorganisms (GCM) 10K type strain sequencing project: providing services to taxonomists for standard genome sequencing and annotation.</title>
        <authorList>
            <consortium name="The Broad Institute Genomics Platform"/>
            <consortium name="The Broad Institute Genome Sequencing Center for Infectious Disease"/>
            <person name="Wu L."/>
            <person name="Ma J."/>
        </authorList>
    </citation>
    <scope>NUCLEOTIDE SEQUENCE [LARGE SCALE GENOMIC DNA]</scope>
    <source>
        <strain evidence="4">JCM 17111</strain>
    </source>
</reference>
<evidence type="ECO:0000313" key="4">
    <source>
        <dbReference type="Proteomes" id="UP001500954"/>
    </source>
</evidence>
<name>A0ABP6WM25_9FLAO</name>
<proteinExistence type="predicted"/>
<dbReference type="PROSITE" id="PS51462">
    <property type="entry name" value="NUDIX"/>
    <property type="match status" value="1"/>
</dbReference>
<dbReference type="RefSeq" id="WP_345003679.1">
    <property type="nucleotide sequence ID" value="NZ_BAABCY010000004.1"/>
</dbReference>
<dbReference type="PANTHER" id="PTHR10885:SF0">
    <property type="entry name" value="ISOPENTENYL-DIPHOSPHATE DELTA-ISOMERASE"/>
    <property type="match status" value="1"/>
</dbReference>
<keyword evidence="1" id="KW-0378">Hydrolase</keyword>